<keyword evidence="8 9" id="KW-0472">Membrane</keyword>
<evidence type="ECO:0000256" key="5">
    <source>
        <dbReference type="ARBA" id="ARBA00022692"/>
    </source>
</evidence>
<feature type="transmembrane region" description="Helical" evidence="9">
    <location>
        <begin position="37"/>
        <end position="58"/>
    </location>
</feature>
<accession>A0AAP2WVJ4</accession>
<feature type="transmembrane region" description="Helical" evidence="9">
    <location>
        <begin position="332"/>
        <end position="350"/>
    </location>
</feature>
<feature type="transmembrane region" description="Helical" evidence="9">
    <location>
        <begin position="12"/>
        <end position="30"/>
    </location>
</feature>
<feature type="transmembrane region" description="Helical" evidence="9">
    <location>
        <begin position="356"/>
        <end position="379"/>
    </location>
</feature>
<evidence type="ECO:0000313" key="10">
    <source>
        <dbReference type="EMBL" id="MCG9027149.1"/>
    </source>
</evidence>
<dbReference type="Proteomes" id="UP001200247">
    <property type="component" value="Unassembled WGS sequence"/>
</dbReference>
<feature type="transmembrane region" description="Helical" evidence="9">
    <location>
        <begin position="104"/>
        <end position="124"/>
    </location>
</feature>
<evidence type="ECO:0000256" key="7">
    <source>
        <dbReference type="ARBA" id="ARBA00022989"/>
    </source>
</evidence>
<dbReference type="NCBIfam" id="TIGR00905">
    <property type="entry name" value="2A0302"/>
    <property type="match status" value="1"/>
</dbReference>
<feature type="transmembrane region" description="Helical" evidence="9">
    <location>
        <begin position="154"/>
        <end position="179"/>
    </location>
</feature>
<keyword evidence="6" id="KW-0029">Amino-acid transport</keyword>
<feature type="transmembrane region" description="Helical" evidence="9">
    <location>
        <begin position="288"/>
        <end position="311"/>
    </location>
</feature>
<organism evidence="10 11">
    <name type="scientific">Laribacter hongkongensis</name>
    <dbReference type="NCBI Taxonomy" id="168471"/>
    <lineage>
        <taxon>Bacteria</taxon>
        <taxon>Pseudomonadati</taxon>
        <taxon>Pseudomonadota</taxon>
        <taxon>Betaproteobacteria</taxon>
        <taxon>Neisseriales</taxon>
        <taxon>Aquaspirillaceae</taxon>
        <taxon>Laribacter</taxon>
    </lineage>
</organism>
<dbReference type="AlphaFoldDB" id="A0AAP2WVJ4"/>
<evidence type="ECO:0000256" key="8">
    <source>
        <dbReference type="ARBA" id="ARBA00023136"/>
    </source>
</evidence>
<feature type="transmembrane region" description="Helical" evidence="9">
    <location>
        <begin position="446"/>
        <end position="467"/>
    </location>
</feature>
<feature type="transmembrane region" description="Helical" evidence="9">
    <location>
        <begin position="78"/>
        <end position="97"/>
    </location>
</feature>
<sequence>MTDQASSKLGLLPLTALVVGGIVGSGIFSLPQNMAEGAGAGAILIAWVITFVGMLALAKVFQWLSLNRTDIGDGVYGYARAGFGDYLGFSAAWGYWISAWVGSTGYLVVIFSALGAFGALAFFGDGTTPAALAGQLAVLGLMHYLVLRGVKSAAFLNVVVTTAKMVPLVLFILCVAMAFRVDTFRIDFWGSAALGSLTDQIKNTMLYTVWVFLGIECATVYATRARSLVDVSRATMLGFTITMLLLVCVSVLSLGVVPQEQLAAMKNPSMAGVMAAAVGPWGGALMNLGLIVSVGGALLAWTMLAAEMLYLAGRGDSHTAPAVFGRLNAAEAPASSLWLTNSLVAVLLVINCINNAGYNLLIQLASSLCLIPYFLCAAFGLKTATRPGTQAGAFLVTSAVATLYGAWLIYAGGLSFLLMSMILYAPGIAFFVYARRERGLPAFVTGVEKGFAGLIVTLALVALYMIASGQLAL</sequence>
<dbReference type="InterPro" id="IPR050367">
    <property type="entry name" value="APC_superfamily"/>
</dbReference>
<feature type="transmembrane region" description="Helical" evidence="9">
    <location>
        <begin position="204"/>
        <end position="222"/>
    </location>
</feature>
<evidence type="ECO:0000256" key="4">
    <source>
        <dbReference type="ARBA" id="ARBA00022475"/>
    </source>
</evidence>
<keyword evidence="5 9" id="KW-0812">Transmembrane</keyword>
<comment type="caution">
    <text evidence="10">The sequence shown here is derived from an EMBL/GenBank/DDBJ whole genome shotgun (WGS) entry which is preliminary data.</text>
</comment>
<dbReference type="GO" id="GO:0022857">
    <property type="term" value="F:transmembrane transporter activity"/>
    <property type="evidence" value="ECO:0007669"/>
    <property type="project" value="InterPro"/>
</dbReference>
<protein>
    <submittedName>
        <fullName evidence="10">Basic amino acid/polyamine antiporter</fullName>
    </submittedName>
</protein>
<evidence type="ECO:0000256" key="3">
    <source>
        <dbReference type="ARBA" id="ARBA00022448"/>
    </source>
</evidence>
<dbReference type="Pfam" id="PF13520">
    <property type="entry name" value="AA_permease_2"/>
    <property type="match status" value="1"/>
</dbReference>
<gene>
    <name evidence="10" type="ORF">LH440_14820</name>
</gene>
<keyword evidence="3" id="KW-0813">Transport</keyword>
<dbReference type="GO" id="GO:0005886">
    <property type="term" value="C:plasma membrane"/>
    <property type="evidence" value="ECO:0007669"/>
    <property type="project" value="UniProtKB-SubCell"/>
</dbReference>
<dbReference type="PIRSF" id="PIRSF006060">
    <property type="entry name" value="AA_transporter"/>
    <property type="match status" value="1"/>
</dbReference>
<dbReference type="Gene3D" id="1.20.1740.10">
    <property type="entry name" value="Amino acid/polyamine transporter I"/>
    <property type="match status" value="1"/>
</dbReference>
<dbReference type="EMBL" id="JAJAXM010000039">
    <property type="protein sequence ID" value="MCG9027149.1"/>
    <property type="molecule type" value="Genomic_DNA"/>
</dbReference>
<dbReference type="RefSeq" id="WP_193583613.1">
    <property type="nucleotide sequence ID" value="NZ_JAJAWK010000025.1"/>
</dbReference>
<evidence type="ECO:0000256" key="2">
    <source>
        <dbReference type="ARBA" id="ARBA00008220"/>
    </source>
</evidence>
<evidence type="ECO:0000256" key="6">
    <source>
        <dbReference type="ARBA" id="ARBA00022970"/>
    </source>
</evidence>
<feature type="transmembrane region" description="Helical" evidence="9">
    <location>
        <begin position="130"/>
        <end position="147"/>
    </location>
</feature>
<dbReference type="GO" id="GO:0006865">
    <property type="term" value="P:amino acid transport"/>
    <property type="evidence" value="ECO:0007669"/>
    <property type="project" value="UniProtKB-KW"/>
</dbReference>
<keyword evidence="4" id="KW-1003">Cell membrane</keyword>
<dbReference type="PANTHER" id="PTHR42770">
    <property type="entry name" value="AMINO ACID TRANSPORTER-RELATED"/>
    <property type="match status" value="1"/>
</dbReference>
<dbReference type="InterPro" id="IPR002293">
    <property type="entry name" value="AA/rel_permease1"/>
</dbReference>
<name>A0AAP2WVJ4_9NEIS</name>
<reference evidence="10 11" key="1">
    <citation type="submission" date="2021-10" db="EMBL/GenBank/DDBJ databases">
        <title>Whole-genome sequencing analysis of Laribacter hongkongensis: virulence gene profiles, carbohydrate-active enzyme prediction, and antimicrobial resistance characterization.</title>
        <authorList>
            <person name="Yuan P."/>
            <person name="Zhan Y."/>
            <person name="Chen D."/>
        </authorList>
    </citation>
    <scope>NUCLEOTIDE SEQUENCE [LARGE SCALE GENOMIC DNA]</scope>
    <source>
        <strain evidence="10 11">W67</strain>
    </source>
</reference>
<proteinExistence type="inferred from homology"/>
<evidence type="ECO:0000313" key="11">
    <source>
        <dbReference type="Proteomes" id="UP001200247"/>
    </source>
</evidence>
<evidence type="ECO:0000256" key="9">
    <source>
        <dbReference type="SAM" id="Phobius"/>
    </source>
</evidence>
<comment type="subcellular location">
    <subcellularLocation>
        <location evidence="1">Cell membrane</location>
        <topology evidence="1">Multi-pass membrane protein</topology>
    </subcellularLocation>
</comment>
<keyword evidence="7 9" id="KW-1133">Transmembrane helix</keyword>
<comment type="similarity">
    <text evidence="2">Belongs to the amino acid-polyamine-organocation (APC) superfamily. Basic amino acid/polyamine antiporter (APA) (TC 2.A.3.2) family.</text>
</comment>
<feature type="transmembrane region" description="Helical" evidence="9">
    <location>
        <begin position="234"/>
        <end position="257"/>
    </location>
</feature>
<dbReference type="PANTHER" id="PTHR42770:SF4">
    <property type="entry name" value="ARGININE_ORNITHINE ANTIPORTER-RELATED"/>
    <property type="match status" value="1"/>
</dbReference>
<dbReference type="InterPro" id="IPR004754">
    <property type="entry name" value="Amino_acid_antiprt"/>
</dbReference>
<feature type="transmembrane region" description="Helical" evidence="9">
    <location>
        <begin position="416"/>
        <end position="434"/>
    </location>
</feature>
<feature type="transmembrane region" description="Helical" evidence="9">
    <location>
        <begin position="391"/>
        <end position="410"/>
    </location>
</feature>
<evidence type="ECO:0000256" key="1">
    <source>
        <dbReference type="ARBA" id="ARBA00004651"/>
    </source>
</evidence>